<evidence type="ECO:0000256" key="8">
    <source>
        <dbReference type="ARBA" id="ARBA00023065"/>
    </source>
</evidence>
<accession>A0A6J3BXY0</accession>
<dbReference type="GeneID" id="113520765"/>
<feature type="transmembrane region" description="Helical" evidence="13">
    <location>
        <begin position="407"/>
        <end position="435"/>
    </location>
</feature>
<comment type="subcellular location">
    <subcellularLocation>
        <location evidence="1">Membrane</location>
        <topology evidence="1">Multi-pass membrane protein</topology>
    </subcellularLocation>
</comment>
<evidence type="ECO:0000256" key="11">
    <source>
        <dbReference type="ARBA" id="ARBA00023303"/>
    </source>
</evidence>
<dbReference type="RefSeq" id="XP_031766293.2">
    <property type="nucleotide sequence ID" value="XM_031910433.2"/>
</dbReference>
<keyword evidence="6 13" id="KW-1133">Transmembrane helix</keyword>
<dbReference type="Gene3D" id="1.10.287.770">
    <property type="entry name" value="YojJ-like"/>
    <property type="match status" value="1"/>
</dbReference>
<dbReference type="PANTHER" id="PTHR11690">
    <property type="entry name" value="AMILORIDE-SENSITIVE SODIUM CHANNEL-RELATED"/>
    <property type="match status" value="1"/>
</dbReference>
<keyword evidence="8 12" id="KW-0406">Ion transport</keyword>
<evidence type="ECO:0000256" key="3">
    <source>
        <dbReference type="ARBA" id="ARBA00022448"/>
    </source>
</evidence>
<keyword evidence="3 12" id="KW-0813">Transport</keyword>
<gene>
    <name evidence="15" type="primary">LOC113520765</name>
</gene>
<evidence type="ECO:0000256" key="13">
    <source>
        <dbReference type="SAM" id="Phobius"/>
    </source>
</evidence>
<dbReference type="Proteomes" id="UP001652740">
    <property type="component" value="Unplaced"/>
</dbReference>
<keyword evidence="14" id="KW-1185">Reference proteome</keyword>
<evidence type="ECO:0000313" key="15">
    <source>
        <dbReference type="RefSeq" id="XP_031766293.2"/>
    </source>
</evidence>
<keyword evidence="5 12" id="KW-0812">Transmembrane</keyword>
<keyword evidence="10 12" id="KW-0739">Sodium transport</keyword>
<name>A0A6J3BXY0_GALME</name>
<dbReference type="FunCoup" id="A0A6J3BXY0">
    <property type="interactions" value="22"/>
</dbReference>
<evidence type="ECO:0000256" key="5">
    <source>
        <dbReference type="ARBA" id="ARBA00022692"/>
    </source>
</evidence>
<dbReference type="InParanoid" id="A0A6J3BXY0"/>
<dbReference type="Gene3D" id="2.60.470.10">
    <property type="entry name" value="Acid-sensing ion channels like domains"/>
    <property type="match status" value="1"/>
</dbReference>
<keyword evidence="9 13" id="KW-0472">Membrane</keyword>
<dbReference type="Pfam" id="PF00858">
    <property type="entry name" value="ASC"/>
    <property type="match status" value="1"/>
</dbReference>
<dbReference type="GO" id="GO:0015280">
    <property type="term" value="F:ligand-gated sodium channel activity"/>
    <property type="evidence" value="ECO:0007669"/>
    <property type="project" value="TreeGrafter"/>
</dbReference>
<comment type="similarity">
    <text evidence="2 12">Belongs to the amiloride-sensitive sodium channel (TC 1.A.6) family.</text>
</comment>
<keyword evidence="4 12" id="KW-0894">Sodium channel</keyword>
<evidence type="ECO:0000313" key="14">
    <source>
        <dbReference type="Proteomes" id="UP001652740"/>
    </source>
</evidence>
<evidence type="ECO:0000256" key="9">
    <source>
        <dbReference type="ARBA" id="ARBA00023136"/>
    </source>
</evidence>
<organism evidence="14 15">
    <name type="scientific">Galleria mellonella</name>
    <name type="common">Greater wax moth</name>
    <dbReference type="NCBI Taxonomy" id="7137"/>
    <lineage>
        <taxon>Eukaryota</taxon>
        <taxon>Metazoa</taxon>
        <taxon>Ecdysozoa</taxon>
        <taxon>Arthropoda</taxon>
        <taxon>Hexapoda</taxon>
        <taxon>Insecta</taxon>
        <taxon>Pterygota</taxon>
        <taxon>Neoptera</taxon>
        <taxon>Endopterygota</taxon>
        <taxon>Lepidoptera</taxon>
        <taxon>Glossata</taxon>
        <taxon>Ditrysia</taxon>
        <taxon>Pyraloidea</taxon>
        <taxon>Pyralidae</taxon>
        <taxon>Galleriinae</taxon>
        <taxon>Galleria</taxon>
    </lineage>
</organism>
<dbReference type="KEGG" id="gmw:113520765"/>
<evidence type="ECO:0000256" key="4">
    <source>
        <dbReference type="ARBA" id="ARBA00022461"/>
    </source>
</evidence>
<evidence type="ECO:0000256" key="12">
    <source>
        <dbReference type="RuleBase" id="RU000679"/>
    </source>
</evidence>
<proteinExistence type="inferred from homology"/>
<dbReference type="GO" id="GO:0005886">
    <property type="term" value="C:plasma membrane"/>
    <property type="evidence" value="ECO:0007669"/>
    <property type="project" value="TreeGrafter"/>
</dbReference>
<dbReference type="AlphaFoldDB" id="A0A6J3BXY0"/>
<keyword evidence="11 12" id="KW-0407">Ion channel</keyword>
<evidence type="ECO:0000256" key="6">
    <source>
        <dbReference type="ARBA" id="ARBA00022989"/>
    </source>
</evidence>
<keyword evidence="7" id="KW-0915">Sodium</keyword>
<dbReference type="PANTHER" id="PTHR11690:SF175">
    <property type="entry name" value="PICKPOCKET 13-RELATED"/>
    <property type="match status" value="1"/>
</dbReference>
<protein>
    <submittedName>
        <fullName evidence="15">Sodium channel protein Nach</fullName>
    </submittedName>
</protein>
<evidence type="ECO:0000256" key="1">
    <source>
        <dbReference type="ARBA" id="ARBA00004141"/>
    </source>
</evidence>
<feature type="transmembrane region" description="Helical" evidence="13">
    <location>
        <begin position="35"/>
        <end position="56"/>
    </location>
</feature>
<evidence type="ECO:0000256" key="2">
    <source>
        <dbReference type="ARBA" id="ARBA00007193"/>
    </source>
</evidence>
<reference evidence="15" key="1">
    <citation type="submission" date="2025-08" db="UniProtKB">
        <authorList>
            <consortium name="RefSeq"/>
        </authorList>
    </citation>
    <scope>IDENTIFICATION</scope>
    <source>
        <tissue evidence="15">Whole larvae</tissue>
    </source>
</reference>
<dbReference type="Gene3D" id="1.10.287.820">
    <property type="entry name" value="Acid-sensing ion channel domain"/>
    <property type="match status" value="1"/>
</dbReference>
<evidence type="ECO:0000256" key="10">
    <source>
        <dbReference type="ARBA" id="ARBA00023201"/>
    </source>
</evidence>
<dbReference type="InterPro" id="IPR001873">
    <property type="entry name" value="ENaC"/>
</dbReference>
<sequence>MSYTCKALIKDYCANCTFAGIRFIADDTKHWTERCIWVVFVFLGWYGSAVLIIAAWNDFVLNPISFGLDTVYTDWNTKMPAVAICEFSNDERIYEVADKIWSTDHLLDLEDALRDIAYFRGYCFNLVDFCYNTKKPEPKCPMSNYSYYANLVRSDCHRIIQNCSYNNVPFDCCEYFLLMPTDIGTCYVVNSIQTEKSNSYPMICNNTVKRGSIKFDVLLTSMLYTLGEDEIPSVTSLRATTLKIQLGRKYRRLVAVNNIQNDPLVADTTTQQRACRFYSENEGGMYPHYSYSACITQCRKQAQLKLCGCHDHFIIATSEAHYCNISGMACLHAHVDSLINIKPPWSKRPGQVCQCLPSCDETEVTVIKDRSVSERLFKKKKSEVEIVLAHIPAERFKRNVVRSRLDLVVSVGGTTGLFVGASLISFIELIFYFTVRFISNILMDKRNQKRNVVLSIQGRKKYKRINLGIEQKQTQGPYVNSGVLNSTLIVYDSIYEKINKRHH</sequence>
<evidence type="ECO:0000256" key="7">
    <source>
        <dbReference type="ARBA" id="ARBA00023053"/>
    </source>
</evidence>